<dbReference type="InterPro" id="IPR004643">
    <property type="entry name" value="Fe-S_L-Ser_bsu"/>
</dbReference>
<evidence type="ECO:0000313" key="15">
    <source>
        <dbReference type="Proteomes" id="UP000198647"/>
    </source>
</evidence>
<dbReference type="CDD" id="cd04903">
    <property type="entry name" value="ACT_LSD"/>
    <property type="match status" value="1"/>
</dbReference>
<reference evidence="14 15" key="1">
    <citation type="submission" date="2016-10" db="EMBL/GenBank/DDBJ databases">
        <authorList>
            <person name="Varghese N."/>
            <person name="Submissions S."/>
        </authorList>
    </citation>
    <scope>NUCLEOTIDE SEQUENCE [LARGE SCALE GENOMIC DNA]</scope>
    <source>
        <strain evidence="14 15">DSM 20748</strain>
    </source>
</reference>
<dbReference type="InterPro" id="IPR045865">
    <property type="entry name" value="ACT-like_dom_sf"/>
</dbReference>
<comment type="pathway">
    <text evidence="2 11">Carbohydrate biosynthesis; gluconeogenesis.</text>
</comment>
<evidence type="ECO:0000256" key="6">
    <source>
        <dbReference type="ARBA" id="ARBA00022723"/>
    </source>
</evidence>
<keyword evidence="9 11" id="KW-0456">Lyase</keyword>
<sequence>MKYRSVFDIIGPVMIGPSSSHTAGAARIGRAARDLFGRTPEEIDIHFYGSFKSTFKGHGTDVAIVGGVLGYETFDDRIKTSLETAEKEGIKVLIHEEQAEPEHPNTARLRLKSGTEELELTGISIGGGKIEITELNGFPLHLTGEHPAVVLLHDDRYGAIASATAILAKEKINIGRMEVSRKAEGAKALMIIEVDQNLTDSVMEELQEADHISRAARISE</sequence>
<keyword evidence="15" id="KW-1185">Reference proteome</keyword>
<evidence type="ECO:0000256" key="8">
    <source>
        <dbReference type="ARBA" id="ARBA00023014"/>
    </source>
</evidence>
<keyword evidence="5 11" id="KW-0004">4Fe-4S</keyword>
<comment type="catalytic activity">
    <reaction evidence="10 11 12">
        <text>L-serine = pyruvate + NH4(+)</text>
        <dbReference type="Rhea" id="RHEA:19169"/>
        <dbReference type="ChEBI" id="CHEBI:15361"/>
        <dbReference type="ChEBI" id="CHEBI:28938"/>
        <dbReference type="ChEBI" id="CHEBI:33384"/>
        <dbReference type="EC" id="4.3.1.17"/>
    </reaction>
</comment>
<comment type="cofactor">
    <cofactor evidence="1 12">
        <name>[4Fe-4S] cluster</name>
        <dbReference type="ChEBI" id="CHEBI:49883"/>
    </cofactor>
</comment>
<dbReference type="PANTHER" id="PTHR30182:SF12">
    <property type="entry name" value="L-SERINE DEHYDRATASE, BETA CHAIN-RELATED"/>
    <property type="match status" value="1"/>
</dbReference>
<dbReference type="SUPFAM" id="SSF55021">
    <property type="entry name" value="ACT-like"/>
    <property type="match status" value="1"/>
</dbReference>
<evidence type="ECO:0000256" key="10">
    <source>
        <dbReference type="ARBA" id="ARBA00049406"/>
    </source>
</evidence>
<dbReference type="PANTHER" id="PTHR30182">
    <property type="entry name" value="L-SERINE DEHYDRATASE"/>
    <property type="match status" value="1"/>
</dbReference>
<evidence type="ECO:0000256" key="2">
    <source>
        <dbReference type="ARBA" id="ARBA00004742"/>
    </source>
</evidence>
<keyword evidence="6 11" id="KW-0479">Metal-binding</keyword>
<dbReference type="Pfam" id="PF03315">
    <property type="entry name" value="SDH_beta"/>
    <property type="match status" value="1"/>
</dbReference>
<dbReference type="InterPro" id="IPR029009">
    <property type="entry name" value="ASB_dom_sf"/>
</dbReference>
<dbReference type="Pfam" id="PF01842">
    <property type="entry name" value="ACT"/>
    <property type="match status" value="1"/>
</dbReference>
<feature type="domain" description="ACT" evidence="13">
    <location>
        <begin position="148"/>
        <end position="220"/>
    </location>
</feature>
<organism evidence="14 15">
    <name type="scientific">Salimicrobium album</name>
    <dbReference type="NCBI Taxonomy" id="50717"/>
    <lineage>
        <taxon>Bacteria</taxon>
        <taxon>Bacillati</taxon>
        <taxon>Bacillota</taxon>
        <taxon>Bacilli</taxon>
        <taxon>Bacillales</taxon>
        <taxon>Bacillaceae</taxon>
        <taxon>Salimicrobium</taxon>
    </lineage>
</organism>
<dbReference type="Gene3D" id="3.30.1330.90">
    <property type="entry name" value="D-3-phosphoglycerate dehydrogenase, domain 3"/>
    <property type="match status" value="1"/>
</dbReference>
<dbReference type="Gene3D" id="3.30.70.260">
    <property type="match status" value="1"/>
</dbReference>
<evidence type="ECO:0000256" key="3">
    <source>
        <dbReference type="ARBA" id="ARBA00008636"/>
    </source>
</evidence>
<dbReference type="InterPro" id="IPR005131">
    <property type="entry name" value="Ser_deHydtase_bsu"/>
</dbReference>
<evidence type="ECO:0000256" key="9">
    <source>
        <dbReference type="ARBA" id="ARBA00023239"/>
    </source>
</evidence>
<dbReference type="Proteomes" id="UP000198647">
    <property type="component" value="Unassembled WGS sequence"/>
</dbReference>
<dbReference type="PIRSF" id="PIRSF036692">
    <property type="entry name" value="SDH_B"/>
    <property type="match status" value="1"/>
</dbReference>
<evidence type="ECO:0000256" key="1">
    <source>
        <dbReference type="ARBA" id="ARBA00001966"/>
    </source>
</evidence>
<keyword evidence="4 11" id="KW-0312">Gluconeogenesis</keyword>
<dbReference type="InterPro" id="IPR051318">
    <property type="entry name" value="Fe-S_L-Ser"/>
</dbReference>
<evidence type="ECO:0000259" key="13">
    <source>
        <dbReference type="PROSITE" id="PS51671"/>
    </source>
</evidence>
<keyword evidence="8 11" id="KW-0411">Iron-sulfur</keyword>
<dbReference type="InterPro" id="IPR002912">
    <property type="entry name" value="ACT_dom"/>
</dbReference>
<evidence type="ECO:0000256" key="4">
    <source>
        <dbReference type="ARBA" id="ARBA00022432"/>
    </source>
</evidence>
<dbReference type="NCBIfam" id="TIGR00719">
    <property type="entry name" value="sda_beta"/>
    <property type="match status" value="1"/>
</dbReference>
<comment type="similarity">
    <text evidence="3 11 12">Belongs to the iron-sulfur dependent L-serine dehydratase family.</text>
</comment>
<evidence type="ECO:0000313" key="14">
    <source>
        <dbReference type="EMBL" id="SDX32465.1"/>
    </source>
</evidence>
<dbReference type="SUPFAM" id="SSF143548">
    <property type="entry name" value="Serine metabolism enzymes domain"/>
    <property type="match status" value="1"/>
</dbReference>
<evidence type="ECO:0000256" key="7">
    <source>
        <dbReference type="ARBA" id="ARBA00023004"/>
    </source>
</evidence>
<name>A0A1H3AS86_9BACI</name>
<comment type="caution">
    <text evidence="14">The sequence shown here is derived from an EMBL/GenBank/DDBJ whole genome shotgun (WGS) entry which is preliminary data.</text>
</comment>
<evidence type="ECO:0000256" key="12">
    <source>
        <dbReference type="RuleBase" id="RU366059"/>
    </source>
</evidence>
<dbReference type="PROSITE" id="PS51671">
    <property type="entry name" value="ACT"/>
    <property type="match status" value="1"/>
</dbReference>
<dbReference type="EMBL" id="FNOS01000001">
    <property type="protein sequence ID" value="SDX32465.1"/>
    <property type="molecule type" value="Genomic_DNA"/>
</dbReference>
<protein>
    <recommendedName>
        <fullName evidence="11">L-serine deaminase</fullName>
    </recommendedName>
</protein>
<evidence type="ECO:0000256" key="5">
    <source>
        <dbReference type="ARBA" id="ARBA00022485"/>
    </source>
</evidence>
<evidence type="ECO:0000256" key="11">
    <source>
        <dbReference type="PIRNR" id="PIRNR036692"/>
    </source>
</evidence>
<dbReference type="RefSeq" id="WP_008587974.1">
    <property type="nucleotide sequence ID" value="NZ_FNOS01000001.1"/>
</dbReference>
<proteinExistence type="inferred from homology"/>
<accession>A0A1H3AS86</accession>
<keyword evidence="7 11" id="KW-0408">Iron</keyword>
<gene>
    <name evidence="14" type="ORF">SAMN04488081_0171</name>
</gene>